<evidence type="ECO:0000313" key="12">
    <source>
        <dbReference type="EMBL" id="OAB72655.1"/>
    </source>
</evidence>
<comment type="caution">
    <text evidence="12">The sequence shown here is derived from an EMBL/GenBank/DDBJ whole genome shotgun (WGS) entry which is preliminary data.</text>
</comment>
<comment type="function">
    <text evidence="8">Involved in the biosynthesis of the chorismate, which leads to the biosynthesis of aromatic amino acids. Catalyzes the reversible NADPH linked reduction of 3-dehydroshikimate (DHSA) to yield shikimate (SA).</text>
</comment>
<dbReference type="AlphaFoldDB" id="A0A167C158"/>
<dbReference type="Proteomes" id="UP000077134">
    <property type="component" value="Unassembled WGS sequence"/>
</dbReference>
<keyword evidence="13" id="KW-1185">Reference proteome</keyword>
<evidence type="ECO:0000259" key="9">
    <source>
        <dbReference type="Pfam" id="PF01488"/>
    </source>
</evidence>
<feature type="binding site" evidence="8">
    <location>
        <position position="230"/>
    </location>
    <ligand>
        <name>NADP(+)</name>
        <dbReference type="ChEBI" id="CHEBI:58349"/>
    </ligand>
</feature>
<dbReference type="GO" id="GO:0019632">
    <property type="term" value="P:shikimate metabolic process"/>
    <property type="evidence" value="ECO:0007669"/>
    <property type="project" value="InterPro"/>
</dbReference>
<dbReference type="NCBIfam" id="TIGR00507">
    <property type="entry name" value="aroE"/>
    <property type="match status" value="1"/>
</dbReference>
<accession>A0A167C158</accession>
<comment type="catalytic activity">
    <reaction evidence="7 8">
        <text>shikimate + NADP(+) = 3-dehydroshikimate + NADPH + H(+)</text>
        <dbReference type="Rhea" id="RHEA:17737"/>
        <dbReference type="ChEBI" id="CHEBI:15378"/>
        <dbReference type="ChEBI" id="CHEBI:16630"/>
        <dbReference type="ChEBI" id="CHEBI:36208"/>
        <dbReference type="ChEBI" id="CHEBI:57783"/>
        <dbReference type="ChEBI" id="CHEBI:58349"/>
        <dbReference type="EC" id="1.1.1.25"/>
    </reaction>
</comment>
<dbReference type="NCBIfam" id="NF001319">
    <property type="entry name" value="PRK00258.3-3"/>
    <property type="match status" value="1"/>
</dbReference>
<dbReference type="CDD" id="cd01065">
    <property type="entry name" value="NAD_bind_Shikimate_DH"/>
    <property type="match status" value="1"/>
</dbReference>
<feature type="domain" description="SDH C-terminal" evidence="11">
    <location>
        <begin position="253"/>
        <end position="283"/>
    </location>
</feature>
<dbReference type="Pfam" id="PF18317">
    <property type="entry name" value="SDH_C"/>
    <property type="match status" value="1"/>
</dbReference>
<dbReference type="EC" id="1.1.1.25" evidence="2 8"/>
<comment type="pathway">
    <text evidence="1 8">Metabolic intermediate biosynthesis; chorismate biosynthesis; chorismate from D-erythrose 4-phosphate and phosphoenolpyruvate: step 4/7.</text>
</comment>
<dbReference type="GO" id="GO:0009423">
    <property type="term" value="P:chorismate biosynthetic process"/>
    <property type="evidence" value="ECO:0007669"/>
    <property type="project" value="UniProtKB-UniRule"/>
</dbReference>
<gene>
    <name evidence="8" type="primary">aroE</name>
    <name evidence="12" type="ORF">PNBC_14510</name>
</gene>
<feature type="binding site" evidence="8">
    <location>
        <begin position="162"/>
        <end position="167"/>
    </location>
    <ligand>
        <name>NADP(+)</name>
        <dbReference type="ChEBI" id="CHEBI:58349"/>
    </ligand>
</feature>
<comment type="subunit">
    <text evidence="8">Homodimer.</text>
</comment>
<dbReference type="GO" id="GO:0008652">
    <property type="term" value="P:amino acid biosynthetic process"/>
    <property type="evidence" value="ECO:0007669"/>
    <property type="project" value="UniProtKB-KW"/>
</dbReference>
<dbReference type="GO" id="GO:0050661">
    <property type="term" value="F:NADP binding"/>
    <property type="evidence" value="ECO:0007669"/>
    <property type="project" value="InterPro"/>
</dbReference>
<dbReference type="InterPro" id="IPR046346">
    <property type="entry name" value="Aminoacid_DH-like_N_sf"/>
</dbReference>
<feature type="binding site" evidence="8">
    <location>
        <position position="113"/>
    </location>
    <ligand>
        <name>shikimate</name>
        <dbReference type="ChEBI" id="CHEBI:36208"/>
    </ligand>
</feature>
<evidence type="ECO:0000259" key="11">
    <source>
        <dbReference type="Pfam" id="PF18317"/>
    </source>
</evidence>
<evidence type="ECO:0000256" key="1">
    <source>
        <dbReference type="ARBA" id="ARBA00004871"/>
    </source>
</evidence>
<feature type="domain" description="Shikimate dehydrogenase substrate binding N-terminal" evidence="10">
    <location>
        <begin position="18"/>
        <end position="100"/>
    </location>
</feature>
<name>A0A167C158_9BACL</name>
<evidence type="ECO:0000313" key="13">
    <source>
        <dbReference type="Proteomes" id="UP000077134"/>
    </source>
</evidence>
<keyword evidence="3 8" id="KW-0028">Amino-acid biosynthesis</keyword>
<dbReference type="UniPathway" id="UPA00053">
    <property type="reaction ID" value="UER00087"/>
</dbReference>
<feature type="binding site" evidence="8">
    <location>
        <position position="89"/>
    </location>
    <ligand>
        <name>NADP(+)</name>
        <dbReference type="ChEBI" id="CHEBI:58349"/>
    </ligand>
</feature>
<dbReference type="NCBIfam" id="NF001314">
    <property type="entry name" value="PRK00258.2-2"/>
    <property type="match status" value="1"/>
</dbReference>
<dbReference type="HAMAP" id="MF_00222">
    <property type="entry name" value="Shikimate_DH_AroE"/>
    <property type="match status" value="1"/>
</dbReference>
<feature type="domain" description="Quinate/shikimate 5-dehydrogenase/glutamyl-tRNA reductase" evidence="9">
    <location>
        <begin position="127"/>
        <end position="204"/>
    </location>
</feature>
<evidence type="ECO:0000256" key="3">
    <source>
        <dbReference type="ARBA" id="ARBA00022605"/>
    </source>
</evidence>
<dbReference type="SUPFAM" id="SSF51735">
    <property type="entry name" value="NAD(P)-binding Rossmann-fold domains"/>
    <property type="match status" value="1"/>
</dbReference>
<dbReference type="PANTHER" id="PTHR21089">
    <property type="entry name" value="SHIKIMATE DEHYDROGENASE"/>
    <property type="match status" value="1"/>
</dbReference>
<dbReference type="InterPro" id="IPR013708">
    <property type="entry name" value="Shikimate_DH-bd_N"/>
</dbReference>
<keyword evidence="4 8" id="KW-0521">NADP</keyword>
<comment type="similarity">
    <text evidence="8">Belongs to the shikimate dehydrogenase family.</text>
</comment>
<dbReference type="Pfam" id="PF08501">
    <property type="entry name" value="Shikimate_dh_N"/>
    <property type="match status" value="1"/>
</dbReference>
<dbReference type="InterPro" id="IPR006151">
    <property type="entry name" value="Shikm_DH/Glu-tRNA_Rdtase"/>
</dbReference>
<evidence type="ECO:0000256" key="7">
    <source>
        <dbReference type="ARBA" id="ARBA00049442"/>
    </source>
</evidence>
<feature type="binding site" evidence="8">
    <location>
        <position position="98"/>
    </location>
    <ligand>
        <name>shikimate</name>
        <dbReference type="ChEBI" id="CHEBI:36208"/>
    </ligand>
</feature>
<dbReference type="EMBL" id="LSFN01000032">
    <property type="protein sequence ID" value="OAB72655.1"/>
    <property type="molecule type" value="Genomic_DNA"/>
</dbReference>
<dbReference type="STRING" id="1763538.LPB68_05740"/>
<keyword evidence="6 8" id="KW-0057">Aromatic amino acid biosynthesis</keyword>
<dbReference type="InterPro" id="IPR041121">
    <property type="entry name" value="SDH_C"/>
</dbReference>
<dbReference type="GO" id="GO:0005829">
    <property type="term" value="C:cytosol"/>
    <property type="evidence" value="ECO:0007669"/>
    <property type="project" value="TreeGrafter"/>
</dbReference>
<dbReference type="OrthoDB" id="9792692at2"/>
<feature type="binding site" evidence="8">
    <location>
        <position position="260"/>
    </location>
    <ligand>
        <name>shikimate</name>
        <dbReference type="ChEBI" id="CHEBI:36208"/>
    </ligand>
</feature>
<dbReference type="KEGG" id="pcx:LPB68_05740"/>
<dbReference type="GO" id="GO:0004764">
    <property type="term" value="F:shikimate 3-dehydrogenase (NADP+) activity"/>
    <property type="evidence" value="ECO:0007669"/>
    <property type="project" value="UniProtKB-UniRule"/>
</dbReference>
<dbReference type="InterPro" id="IPR011342">
    <property type="entry name" value="Shikimate_DH"/>
</dbReference>
<dbReference type="Gene3D" id="3.40.50.10860">
    <property type="entry name" value="Leucine Dehydrogenase, chain A, domain 1"/>
    <property type="match status" value="1"/>
</dbReference>
<dbReference type="SUPFAM" id="SSF53223">
    <property type="entry name" value="Aminoacid dehydrogenase-like, N-terminal domain"/>
    <property type="match status" value="1"/>
</dbReference>
<evidence type="ECO:0000256" key="8">
    <source>
        <dbReference type="HAMAP-Rule" id="MF_00222"/>
    </source>
</evidence>
<dbReference type="GO" id="GO:0009073">
    <property type="term" value="P:aromatic amino acid family biosynthetic process"/>
    <property type="evidence" value="ECO:0007669"/>
    <property type="project" value="UniProtKB-KW"/>
</dbReference>
<protein>
    <recommendedName>
        <fullName evidence="2 8">Shikimate dehydrogenase (NADP(+))</fullName>
        <shortName evidence="8">SDH</shortName>
        <ecNumber evidence="2 8">1.1.1.25</ecNumber>
    </recommendedName>
</protein>
<feature type="binding site" evidence="8">
    <location>
        <position position="232"/>
    </location>
    <ligand>
        <name>shikimate</name>
        <dbReference type="ChEBI" id="CHEBI:36208"/>
    </ligand>
</feature>
<feature type="binding site" evidence="8">
    <location>
        <position position="73"/>
    </location>
    <ligand>
        <name>shikimate</name>
        <dbReference type="ChEBI" id="CHEBI:36208"/>
    </ligand>
</feature>
<evidence type="ECO:0000256" key="5">
    <source>
        <dbReference type="ARBA" id="ARBA00023002"/>
    </source>
</evidence>
<dbReference type="InterPro" id="IPR036291">
    <property type="entry name" value="NAD(P)-bd_dom_sf"/>
</dbReference>
<feature type="binding site" evidence="8">
    <location>
        <begin position="26"/>
        <end position="28"/>
    </location>
    <ligand>
        <name>shikimate</name>
        <dbReference type="ChEBI" id="CHEBI:36208"/>
    </ligand>
</feature>
<evidence type="ECO:0000256" key="2">
    <source>
        <dbReference type="ARBA" id="ARBA00012962"/>
    </source>
</evidence>
<dbReference type="Pfam" id="PF01488">
    <property type="entry name" value="Shikimate_DH"/>
    <property type="match status" value="1"/>
</dbReference>
<reference evidence="12 13" key="1">
    <citation type="submission" date="2016-02" db="EMBL/GenBank/DDBJ databases">
        <title>Paenibacillus sp. LPB0068, isolated from Crassostrea gigas.</title>
        <authorList>
            <person name="Shin S.-K."/>
            <person name="Yi H."/>
        </authorList>
    </citation>
    <scope>NUCLEOTIDE SEQUENCE [LARGE SCALE GENOMIC DNA]</scope>
    <source>
        <strain evidence="12 13">LPB0068</strain>
    </source>
</reference>
<dbReference type="RefSeq" id="WP_068659343.1">
    <property type="nucleotide sequence ID" value="NZ_CP017770.1"/>
</dbReference>
<feature type="binding site" evidence="8">
    <location>
        <begin position="138"/>
        <end position="142"/>
    </location>
    <ligand>
        <name>NADP(+)</name>
        <dbReference type="ChEBI" id="CHEBI:58349"/>
    </ligand>
</feature>
<proteinExistence type="inferred from homology"/>
<sequence>MLWSNLSSEHNNSLRLAVIGDPIAHSKSPVMHNAALASLGLKGEYIPLHVSPRELGPAITRMKDLGFRGINVTIPHKLDVMAYVDRLDESAEIIGAVNTIVNENGYLTGYNTDGIGYVRSLKEETRVRLKDKSIIVLGAGGAARGIVHTLAQEEPKRIVIANRTEDKAIQLAKEWSSIANISGVSIDEAKSYMSSMDIVINTTSIGMHPHTAHSPIDPVSIPPGIIVSDLIYNPLMTELLKKSHERGCITHGGLGMFVNQGAYALEYWTGLPAPIEIMREAVLKSLQHEAVNVQENN</sequence>
<dbReference type="InterPro" id="IPR022893">
    <property type="entry name" value="Shikimate_DH_fam"/>
</dbReference>
<evidence type="ECO:0000256" key="6">
    <source>
        <dbReference type="ARBA" id="ARBA00023141"/>
    </source>
</evidence>
<keyword evidence="5 8" id="KW-0560">Oxidoreductase</keyword>
<evidence type="ECO:0000259" key="10">
    <source>
        <dbReference type="Pfam" id="PF08501"/>
    </source>
</evidence>
<dbReference type="PANTHER" id="PTHR21089:SF1">
    <property type="entry name" value="BIFUNCTIONAL 3-DEHYDROQUINATE DEHYDRATASE_SHIKIMATE DEHYDROGENASE, CHLOROPLASTIC"/>
    <property type="match status" value="1"/>
</dbReference>
<feature type="binding site" evidence="8">
    <location>
        <position position="253"/>
    </location>
    <ligand>
        <name>NADP(+)</name>
        <dbReference type="ChEBI" id="CHEBI:58349"/>
    </ligand>
</feature>
<dbReference type="Gene3D" id="3.40.50.720">
    <property type="entry name" value="NAD(P)-binding Rossmann-like Domain"/>
    <property type="match status" value="1"/>
</dbReference>
<organism evidence="12 13">
    <name type="scientific">Paenibacillus crassostreae</name>
    <dbReference type="NCBI Taxonomy" id="1763538"/>
    <lineage>
        <taxon>Bacteria</taxon>
        <taxon>Bacillati</taxon>
        <taxon>Bacillota</taxon>
        <taxon>Bacilli</taxon>
        <taxon>Bacillales</taxon>
        <taxon>Paenibacillaceae</taxon>
        <taxon>Paenibacillus</taxon>
    </lineage>
</organism>
<feature type="active site" description="Proton acceptor" evidence="8">
    <location>
        <position position="77"/>
    </location>
</feature>
<evidence type="ECO:0000256" key="4">
    <source>
        <dbReference type="ARBA" id="ARBA00022857"/>
    </source>
</evidence>